<evidence type="ECO:0000313" key="2">
    <source>
        <dbReference type="EMBL" id="MCP1676024.1"/>
    </source>
</evidence>
<dbReference type="Proteomes" id="UP001205843">
    <property type="component" value="Unassembled WGS sequence"/>
</dbReference>
<dbReference type="PANTHER" id="PTHR36505:SF1">
    <property type="entry name" value="BLR1072 PROTEIN"/>
    <property type="match status" value="1"/>
</dbReference>
<dbReference type="Gene3D" id="2.30.30.240">
    <property type="entry name" value="PRC-barrel domain"/>
    <property type="match status" value="1"/>
</dbReference>
<evidence type="ECO:0000313" key="3">
    <source>
        <dbReference type="Proteomes" id="UP001205843"/>
    </source>
</evidence>
<reference evidence="2" key="1">
    <citation type="submission" date="2022-03" db="EMBL/GenBank/DDBJ databases">
        <title>Genomic Encyclopedia of Type Strains, Phase III (KMG-III): the genomes of soil and plant-associated and newly described type strains.</title>
        <authorList>
            <person name="Whitman W."/>
        </authorList>
    </citation>
    <scope>NUCLEOTIDE SEQUENCE</scope>
    <source>
        <strain evidence="2">ANL 6-2</strain>
    </source>
</reference>
<comment type="caution">
    <text evidence="2">The sequence shown here is derived from an EMBL/GenBank/DDBJ whole genome shotgun (WGS) entry which is preliminary data.</text>
</comment>
<dbReference type="InterPro" id="IPR027275">
    <property type="entry name" value="PRC-brl_dom"/>
</dbReference>
<sequence>MSYITPDNSKARMSSHDHHAALLSANSLEGDDIVNRQDEKLGNVKEIMLDTGSGKVAYVVLSAGGVLGIGDRLFAIPWNALSLDTANHRFVLDADAERIKNAPGFDKDHWPDMADQSWVDSVNSYYGASSDVPRR</sequence>
<dbReference type="PANTHER" id="PTHR36505">
    <property type="entry name" value="BLR1072 PROTEIN"/>
    <property type="match status" value="1"/>
</dbReference>
<dbReference type="SUPFAM" id="SSF50346">
    <property type="entry name" value="PRC-barrel domain"/>
    <property type="match status" value="1"/>
</dbReference>
<accession>A0AAE3KCR6</accession>
<name>A0AAE3KCR6_9GAMM</name>
<dbReference type="EMBL" id="JALJXV010000007">
    <property type="protein sequence ID" value="MCP1676024.1"/>
    <property type="molecule type" value="Genomic_DNA"/>
</dbReference>
<protein>
    <submittedName>
        <fullName evidence="2">Sporulation protein YlmC with PRC-barrel domain</fullName>
    </submittedName>
</protein>
<evidence type="ECO:0000259" key="1">
    <source>
        <dbReference type="Pfam" id="PF05239"/>
    </source>
</evidence>
<gene>
    <name evidence="2" type="ORF">J2T57_003179</name>
</gene>
<dbReference type="InterPro" id="IPR011033">
    <property type="entry name" value="PRC_barrel-like_sf"/>
</dbReference>
<dbReference type="RefSeq" id="WP_253480539.1">
    <property type="nucleotide sequence ID" value="NZ_JALJXV010000007.1"/>
</dbReference>
<organism evidence="2 3">
    <name type="scientific">Natronocella acetinitrilica</name>
    <dbReference type="NCBI Taxonomy" id="414046"/>
    <lineage>
        <taxon>Bacteria</taxon>
        <taxon>Pseudomonadati</taxon>
        <taxon>Pseudomonadota</taxon>
        <taxon>Gammaproteobacteria</taxon>
        <taxon>Chromatiales</taxon>
        <taxon>Ectothiorhodospiraceae</taxon>
        <taxon>Natronocella</taxon>
    </lineage>
</organism>
<dbReference type="AlphaFoldDB" id="A0AAE3KCR6"/>
<keyword evidence="3" id="KW-1185">Reference proteome</keyword>
<feature type="domain" description="PRC-barrel" evidence="1">
    <location>
        <begin position="24"/>
        <end position="98"/>
    </location>
</feature>
<proteinExistence type="predicted"/>
<dbReference type="Pfam" id="PF05239">
    <property type="entry name" value="PRC"/>
    <property type="match status" value="1"/>
</dbReference>